<evidence type="ECO:0000313" key="2">
    <source>
        <dbReference type="Proteomes" id="UP001333110"/>
    </source>
</evidence>
<dbReference type="Proteomes" id="UP001333110">
    <property type="component" value="Unassembled WGS sequence"/>
</dbReference>
<evidence type="ECO:0000313" key="1">
    <source>
        <dbReference type="EMBL" id="KAK4811162.1"/>
    </source>
</evidence>
<gene>
    <name evidence="1" type="ORF">QYF61_019793</name>
</gene>
<proteinExistence type="predicted"/>
<reference evidence="1 2" key="1">
    <citation type="journal article" date="2023" name="J. Hered.">
        <title>Chromosome-level genome of the wood stork (Mycteria americana) provides insight into avian chromosome evolution.</title>
        <authorList>
            <person name="Flamio R. Jr."/>
            <person name="Ramstad K.M."/>
        </authorList>
    </citation>
    <scope>NUCLEOTIDE SEQUENCE [LARGE SCALE GENOMIC DNA]</scope>
    <source>
        <strain evidence="1">JAX WOST 10</strain>
    </source>
</reference>
<name>A0AAN7N9K2_MYCAM</name>
<dbReference type="EMBL" id="JAUNZN010000018">
    <property type="protein sequence ID" value="KAK4811162.1"/>
    <property type="molecule type" value="Genomic_DNA"/>
</dbReference>
<dbReference type="PANTHER" id="PTHR33332">
    <property type="entry name" value="REVERSE TRANSCRIPTASE DOMAIN-CONTAINING PROTEIN"/>
    <property type="match status" value="1"/>
</dbReference>
<evidence type="ECO:0008006" key="3">
    <source>
        <dbReference type="Google" id="ProtNLM"/>
    </source>
</evidence>
<sequence length="771" mass="88409">MLAVSNHLPVFHMFRHVFQEDLFHDLTGQGGVECTLSKFADNTKLGGAVDPLEDRETLQRDLDRLEHWTITNHMKFNKDKCRVLHLGWYNPGCTYRLGDKRLECIPAERDLGVLVDGKLNMSQQCALVAKRANHILGCIKHSIANRLKEVIVPLYSALMWPHLKYRVQFCAPQYEKDTKILECVQRRAPKMVKGLEGMTYEERLRILGLFSLEKRRLKGDLIAVYNFLMRGSGEGGADLFSLVPGDRMRGNCLKLHQGKFRLHIRKKFFTERVVKHWNKLPREVVMAPSLSVFKKCLDNALRYMVSLLGCPVWSQELNSMILATTAAPGYQNLATYAQYRFTKGKSCLTNFIAFYVEMTSLMDEGRVVHVAYLPTLVRLFHILIEKTNEARRVVISDIMSSWRPVTSGVPQGSILGPILFNLSVNDLDEGADKFADDPKLEGVFDTPDQFSAIQTNLNRADKWADRNLMQFNKGKWQVQHLGKNNLMHQYMLGATQLQSSFIVKDLGVLVDNNLNTSQQCALPTKATNSILGCITKSVVSKSMEVILPLYSALDQRQWAQIEIQAIPLKHKKKTFYCVGDQALEQNIGILVDEKLDMSRQCALAAQKANRILGCIKRSMASRLREVILPLYSALLRPHLEYCIQLCSPQYKKDMDLLEWVRRRATKMIRGLEHLSYEERLRELGEGSGDTLLQPFHTYKKDEERLFTRACSDRTRGNGFKLKEGRFRLDIRRKCFTMRVVRHWNRLPREVVDAPSLEVFKVRLDGALSNLI</sequence>
<organism evidence="1 2">
    <name type="scientific">Mycteria americana</name>
    <name type="common">Wood stork</name>
    <dbReference type="NCBI Taxonomy" id="33587"/>
    <lineage>
        <taxon>Eukaryota</taxon>
        <taxon>Metazoa</taxon>
        <taxon>Chordata</taxon>
        <taxon>Craniata</taxon>
        <taxon>Vertebrata</taxon>
        <taxon>Euteleostomi</taxon>
        <taxon>Archelosauria</taxon>
        <taxon>Archosauria</taxon>
        <taxon>Dinosauria</taxon>
        <taxon>Saurischia</taxon>
        <taxon>Theropoda</taxon>
        <taxon>Coelurosauria</taxon>
        <taxon>Aves</taxon>
        <taxon>Neognathae</taxon>
        <taxon>Neoaves</taxon>
        <taxon>Aequornithes</taxon>
        <taxon>Ciconiiformes</taxon>
        <taxon>Ciconiidae</taxon>
        <taxon>Mycteria</taxon>
    </lineage>
</organism>
<comment type="caution">
    <text evidence="1">The sequence shown here is derived from an EMBL/GenBank/DDBJ whole genome shotgun (WGS) entry which is preliminary data.</text>
</comment>
<accession>A0AAN7N9K2</accession>
<dbReference type="AlphaFoldDB" id="A0AAN7N9K2"/>
<protein>
    <recommendedName>
        <fullName evidence="3">Reverse transcriptase domain-containing protein</fullName>
    </recommendedName>
</protein>
<keyword evidence="2" id="KW-1185">Reference proteome</keyword>